<dbReference type="EMBL" id="CAEZVY010000054">
    <property type="protein sequence ID" value="CAB4641594.1"/>
    <property type="molecule type" value="Genomic_DNA"/>
</dbReference>
<name>A0A6J6JZC0_9ZZZZ</name>
<proteinExistence type="predicted"/>
<reference evidence="1" key="1">
    <citation type="submission" date="2020-05" db="EMBL/GenBank/DDBJ databases">
        <authorList>
            <person name="Chiriac C."/>
            <person name="Salcher M."/>
            <person name="Ghai R."/>
            <person name="Kavagutti S V."/>
        </authorList>
    </citation>
    <scope>NUCLEOTIDE SEQUENCE</scope>
</reference>
<accession>A0A6J6JZC0</accession>
<protein>
    <submittedName>
        <fullName evidence="1">Unannotated protein</fullName>
    </submittedName>
</protein>
<gene>
    <name evidence="1" type="ORF">UFOPK2158_00642</name>
</gene>
<evidence type="ECO:0000313" key="1">
    <source>
        <dbReference type="EMBL" id="CAB4641594.1"/>
    </source>
</evidence>
<organism evidence="1">
    <name type="scientific">freshwater metagenome</name>
    <dbReference type="NCBI Taxonomy" id="449393"/>
    <lineage>
        <taxon>unclassified sequences</taxon>
        <taxon>metagenomes</taxon>
        <taxon>ecological metagenomes</taxon>
    </lineage>
</organism>
<sequence length="112" mass="11398">MRPTPAMSLSIRGSSENAVYAVAPAIAKITMTASAVGERDSETAARGIGRVALSSASAIPRRLAKGMTMSQGIAPTKLTSAHVARDRRQPKASAIHTPATVGAVALMAMAVA</sequence>
<dbReference type="AlphaFoldDB" id="A0A6J6JZC0"/>